<evidence type="ECO:0000313" key="2">
    <source>
        <dbReference type="Proteomes" id="UP000231246"/>
    </source>
</evidence>
<dbReference type="SUPFAM" id="SSF159127">
    <property type="entry name" value="HupF/HypC-like"/>
    <property type="match status" value="1"/>
</dbReference>
<reference evidence="1 2" key="1">
    <citation type="submission" date="2017-09" db="EMBL/GenBank/DDBJ databases">
        <title>Depth-based differentiation of microbial function through sediment-hosted aquifers and enrichment of novel symbionts in the deep terrestrial subsurface.</title>
        <authorList>
            <person name="Probst A.J."/>
            <person name="Ladd B."/>
            <person name="Jarett J.K."/>
            <person name="Geller-Mcgrath D.E."/>
            <person name="Sieber C.M."/>
            <person name="Emerson J.B."/>
            <person name="Anantharaman K."/>
            <person name="Thomas B.C."/>
            <person name="Malmstrom R."/>
            <person name="Stieglmeier M."/>
            <person name="Klingl A."/>
            <person name="Woyke T."/>
            <person name="Ryan C.M."/>
            <person name="Banfield J.F."/>
        </authorList>
    </citation>
    <scope>NUCLEOTIDE SEQUENCE [LARGE SCALE GENOMIC DNA]</scope>
    <source>
        <strain evidence="1">CG22_combo_CG10-13_8_21_14_all_38_20</strain>
    </source>
</reference>
<protein>
    <recommendedName>
        <fullName evidence="3">HypC/HybG/HupF family hydrogenase formation chaperone</fullName>
    </recommendedName>
</protein>
<comment type="caution">
    <text evidence="1">The sequence shown here is derived from an EMBL/GenBank/DDBJ whole genome shotgun (WGS) entry which is preliminary data.</text>
</comment>
<dbReference type="Gene3D" id="2.30.30.140">
    <property type="match status" value="1"/>
</dbReference>
<evidence type="ECO:0008006" key="3">
    <source>
        <dbReference type="Google" id="ProtNLM"/>
    </source>
</evidence>
<proteinExistence type="predicted"/>
<name>A0A2H0BTS3_9BACT</name>
<dbReference type="Proteomes" id="UP000231246">
    <property type="component" value="Unassembled WGS sequence"/>
</dbReference>
<accession>A0A2H0BTS3</accession>
<organism evidence="1 2">
    <name type="scientific">Candidatus Roizmanbacteria bacterium CG22_combo_CG10-13_8_21_14_all_38_20</name>
    <dbReference type="NCBI Taxonomy" id="1974862"/>
    <lineage>
        <taxon>Bacteria</taxon>
        <taxon>Candidatus Roizmaniibacteriota</taxon>
    </lineage>
</organism>
<dbReference type="AlphaFoldDB" id="A0A2H0BTS3"/>
<sequence length="63" mass="6964">MCLQVPRKVLSVDGDSVVVEGDRKLVFKGNISIKPGDFVLPYGNMVVSIIDYKVAIKMRKALI</sequence>
<dbReference type="EMBL" id="PCTA01000035">
    <property type="protein sequence ID" value="PIP61073.1"/>
    <property type="molecule type" value="Genomic_DNA"/>
</dbReference>
<evidence type="ECO:0000313" key="1">
    <source>
        <dbReference type="EMBL" id="PIP61073.1"/>
    </source>
</evidence>
<gene>
    <name evidence="1" type="ORF">COW99_06150</name>
</gene>